<dbReference type="InterPro" id="IPR036866">
    <property type="entry name" value="RibonucZ/Hydroxyglut_hydro"/>
</dbReference>
<dbReference type="InterPro" id="IPR024884">
    <property type="entry name" value="NAPE-PLD"/>
</dbReference>
<dbReference type="EMBL" id="SDEE01000322">
    <property type="protein sequence ID" value="RXW17670.1"/>
    <property type="molecule type" value="Genomic_DNA"/>
</dbReference>
<dbReference type="Pfam" id="PF12706">
    <property type="entry name" value="Lactamase_B_2"/>
    <property type="match status" value="1"/>
</dbReference>
<evidence type="ECO:0000259" key="3">
    <source>
        <dbReference type="Pfam" id="PF12706"/>
    </source>
</evidence>
<feature type="domain" description="Metallo-beta-lactamase" evidence="3">
    <location>
        <begin position="126"/>
        <end position="378"/>
    </location>
</feature>
<feature type="binding site" evidence="1">
    <location>
        <position position="171"/>
    </location>
    <ligand>
        <name>an N-acyl-1,2-diacyl-sn-glycero-3-phosphoethanolamine</name>
        <dbReference type="ChEBI" id="CHEBI:62537"/>
    </ligand>
</feature>
<organism evidence="4 5">
    <name type="scientific">Candolleomyces aberdarensis</name>
    <dbReference type="NCBI Taxonomy" id="2316362"/>
    <lineage>
        <taxon>Eukaryota</taxon>
        <taxon>Fungi</taxon>
        <taxon>Dikarya</taxon>
        <taxon>Basidiomycota</taxon>
        <taxon>Agaricomycotina</taxon>
        <taxon>Agaricomycetes</taxon>
        <taxon>Agaricomycetidae</taxon>
        <taxon>Agaricales</taxon>
        <taxon>Agaricineae</taxon>
        <taxon>Psathyrellaceae</taxon>
        <taxon>Candolleomyces</taxon>
    </lineage>
</organism>
<dbReference type="PANTHER" id="PTHR15032:SF4">
    <property type="entry name" value="N-ACYL-PHOSPHATIDYLETHANOLAMINE-HYDROLYZING PHOSPHOLIPASE D"/>
    <property type="match status" value="1"/>
</dbReference>
<dbReference type="OrthoDB" id="332863at2759"/>
<dbReference type="SUPFAM" id="SSF56281">
    <property type="entry name" value="Metallo-hydrolase/oxidoreductase"/>
    <property type="match status" value="1"/>
</dbReference>
<dbReference type="Proteomes" id="UP000290288">
    <property type="component" value="Unassembled WGS sequence"/>
</dbReference>
<dbReference type="PANTHER" id="PTHR15032">
    <property type="entry name" value="N-ACYL-PHOSPHATIDYLETHANOLAMINE-HYDROLYZING PHOSPHOLIPASE D"/>
    <property type="match status" value="1"/>
</dbReference>
<feature type="binding site" evidence="1">
    <location>
        <position position="355"/>
    </location>
    <ligand>
        <name>an N-acyl-1,2-diacyl-sn-glycero-3-phosphoethanolamine</name>
        <dbReference type="ChEBI" id="CHEBI:62537"/>
    </ligand>
</feature>
<evidence type="ECO:0000313" key="4">
    <source>
        <dbReference type="EMBL" id="RXW17670.1"/>
    </source>
</evidence>
<dbReference type="GO" id="GO:0070292">
    <property type="term" value="P:N-acylphosphatidylethanolamine metabolic process"/>
    <property type="evidence" value="ECO:0007669"/>
    <property type="project" value="TreeGrafter"/>
</dbReference>
<keyword evidence="5" id="KW-1185">Reference proteome</keyword>
<name>A0A4Q2DD61_9AGAR</name>
<evidence type="ECO:0000256" key="2">
    <source>
        <dbReference type="SAM" id="MobiDB-lite"/>
    </source>
</evidence>
<feature type="compositionally biased region" description="Polar residues" evidence="2">
    <location>
        <begin position="1"/>
        <end position="14"/>
    </location>
</feature>
<dbReference type="STRING" id="2316362.A0A4Q2DD61"/>
<accession>A0A4Q2DD61</accession>
<evidence type="ECO:0000313" key="5">
    <source>
        <dbReference type="Proteomes" id="UP000290288"/>
    </source>
</evidence>
<dbReference type="GO" id="GO:0070291">
    <property type="term" value="P:N-acylethanolamine metabolic process"/>
    <property type="evidence" value="ECO:0007669"/>
    <property type="project" value="TreeGrafter"/>
</dbReference>
<dbReference type="GO" id="GO:0008270">
    <property type="term" value="F:zinc ion binding"/>
    <property type="evidence" value="ECO:0007669"/>
    <property type="project" value="InterPro"/>
</dbReference>
<feature type="region of interest" description="Disordered" evidence="2">
    <location>
        <begin position="1"/>
        <end position="24"/>
    </location>
</feature>
<protein>
    <recommendedName>
        <fullName evidence="3">Metallo-beta-lactamase domain-containing protein</fullName>
    </recommendedName>
</protein>
<dbReference type="PIRSF" id="PIRSF038896">
    <property type="entry name" value="NAPE-PLD"/>
    <property type="match status" value="1"/>
</dbReference>
<proteinExistence type="predicted"/>
<dbReference type="GO" id="GO:0005737">
    <property type="term" value="C:cytoplasm"/>
    <property type="evidence" value="ECO:0007669"/>
    <property type="project" value="TreeGrafter"/>
</dbReference>
<reference evidence="4 5" key="1">
    <citation type="submission" date="2019-01" db="EMBL/GenBank/DDBJ databases">
        <title>Draft genome sequence of Psathyrella aberdarensis IHI B618.</title>
        <authorList>
            <person name="Buettner E."/>
            <person name="Kellner H."/>
        </authorList>
    </citation>
    <scope>NUCLEOTIDE SEQUENCE [LARGE SCALE GENOMIC DNA]</scope>
    <source>
        <strain evidence="4 5">IHI B618</strain>
    </source>
</reference>
<dbReference type="InterPro" id="IPR001279">
    <property type="entry name" value="Metallo-B-lactamas"/>
</dbReference>
<evidence type="ECO:0000256" key="1">
    <source>
        <dbReference type="PIRSR" id="PIRSR038896-50"/>
    </source>
</evidence>
<sequence length="420" mass="46747">MASKTFNVAENPNKNPHPLENGKKPDHWVKADASSFTNPWPSWRWIKAGEIFRTALKMARVDMNPDPKLVAETLPLRTPNWGLEADPQTKKAPEDSIRATWLGHACFLVEFPNYGTTKTEGNRGVRILFDPVFSDRCSPVGFMGPKRYTKPPCKLEDLPEIDAIVISHNHYDHLDTHSIKTLVQRSPDRIPHVFAPLGNGPLVKSLGIPESSAHIMDWWDSKRFEIDIPSASQPGTSTVLGVDITCTPCQHFSGRMWHDNFKTLWASWSIEEVAPKSKNSATGSVIDALNLAGKSLSKVFFGGDTGYRTVPDDKDENEVPYCPAFKDIGNVFGSFDLALLPIGAYSPRPYMSPVHCSPSDSVRIYQDIKAKKGLGMHWGAWVLTAEPFTEPPQLLAKECQKAGIPEEDFTVCEIGETVFF</sequence>
<dbReference type="Gene3D" id="3.60.15.10">
    <property type="entry name" value="Ribonuclease Z/Hydroxyacylglutathione hydrolase-like"/>
    <property type="match status" value="1"/>
</dbReference>
<dbReference type="GO" id="GO:0070290">
    <property type="term" value="F:N-acylphosphatidylethanolamine-specific phospholipase D activity"/>
    <property type="evidence" value="ECO:0007669"/>
    <property type="project" value="InterPro"/>
</dbReference>
<gene>
    <name evidence="4" type="ORF">EST38_g8178</name>
</gene>
<comment type="caution">
    <text evidence="4">The sequence shown here is derived from an EMBL/GenBank/DDBJ whole genome shotgun (WGS) entry which is preliminary data.</text>
</comment>
<dbReference type="AlphaFoldDB" id="A0A4Q2DD61"/>